<proteinExistence type="predicted"/>
<sequence>PLPLPLPPPPPTPLLAAPSTPSLSTTPKKFLPPPPRLDCLSSSDWTRTFPSL</sequence>
<feature type="non-terminal residue" evidence="2">
    <location>
        <position position="1"/>
    </location>
</feature>
<feature type="compositionally biased region" description="Pro residues" evidence="1">
    <location>
        <begin position="1"/>
        <end position="13"/>
    </location>
</feature>
<evidence type="ECO:0000256" key="1">
    <source>
        <dbReference type="SAM" id="MobiDB-lite"/>
    </source>
</evidence>
<dbReference type="Proteomes" id="UP000053841">
    <property type="component" value="Unassembled WGS sequence"/>
</dbReference>
<dbReference type="KEGG" id="bze:COCCADRAFT_98033"/>
<keyword evidence="3" id="KW-1185">Reference proteome</keyword>
<feature type="compositionally biased region" description="Low complexity" evidence="1">
    <location>
        <begin position="14"/>
        <end position="27"/>
    </location>
</feature>
<name>W6Y500_COCC2</name>
<dbReference type="EMBL" id="KI964626">
    <property type="protein sequence ID" value="EUC32700.1"/>
    <property type="molecule type" value="Genomic_DNA"/>
</dbReference>
<gene>
    <name evidence="2" type="ORF">COCCADRAFT_98033</name>
</gene>
<protein>
    <submittedName>
        <fullName evidence="2">Uncharacterized protein</fullName>
    </submittedName>
</protein>
<dbReference type="RefSeq" id="XP_007712984.1">
    <property type="nucleotide sequence ID" value="XM_007714794.1"/>
</dbReference>
<reference evidence="2 3" key="1">
    <citation type="journal article" date="2013" name="PLoS Genet.">
        <title>Comparative genome structure, secondary metabolite, and effector coding capacity across Cochliobolus pathogens.</title>
        <authorList>
            <person name="Condon B.J."/>
            <person name="Leng Y."/>
            <person name="Wu D."/>
            <person name="Bushley K.E."/>
            <person name="Ohm R.A."/>
            <person name="Otillar R."/>
            <person name="Martin J."/>
            <person name="Schackwitz W."/>
            <person name="Grimwood J."/>
            <person name="MohdZainudin N."/>
            <person name="Xue C."/>
            <person name="Wang R."/>
            <person name="Manning V.A."/>
            <person name="Dhillon B."/>
            <person name="Tu Z.J."/>
            <person name="Steffenson B.J."/>
            <person name="Salamov A."/>
            <person name="Sun H."/>
            <person name="Lowry S."/>
            <person name="LaButti K."/>
            <person name="Han J."/>
            <person name="Copeland A."/>
            <person name="Lindquist E."/>
            <person name="Barry K."/>
            <person name="Schmutz J."/>
            <person name="Baker S.E."/>
            <person name="Ciuffetti L.M."/>
            <person name="Grigoriev I.V."/>
            <person name="Zhong S."/>
            <person name="Turgeon B.G."/>
        </authorList>
    </citation>
    <scope>NUCLEOTIDE SEQUENCE [LARGE SCALE GENOMIC DNA]</scope>
    <source>
        <strain evidence="2 3">26-R-13</strain>
    </source>
</reference>
<dbReference type="GeneID" id="19154492"/>
<feature type="region of interest" description="Disordered" evidence="1">
    <location>
        <begin position="1"/>
        <end position="52"/>
    </location>
</feature>
<dbReference type="AlphaFoldDB" id="W6Y500"/>
<feature type="compositionally biased region" description="Polar residues" evidence="1">
    <location>
        <begin position="40"/>
        <end position="52"/>
    </location>
</feature>
<accession>W6Y500</accession>
<evidence type="ECO:0000313" key="2">
    <source>
        <dbReference type="EMBL" id="EUC32700.1"/>
    </source>
</evidence>
<dbReference type="HOGENOM" id="CLU_3092877_0_0_1"/>
<evidence type="ECO:0000313" key="3">
    <source>
        <dbReference type="Proteomes" id="UP000053841"/>
    </source>
</evidence>
<organism evidence="2 3">
    <name type="scientific">Cochliobolus carbonum (strain 26-R-13)</name>
    <name type="common">Maize leaf spot fungus</name>
    <name type="synonym">Bipolaris zeicola</name>
    <dbReference type="NCBI Taxonomy" id="930089"/>
    <lineage>
        <taxon>Eukaryota</taxon>
        <taxon>Fungi</taxon>
        <taxon>Dikarya</taxon>
        <taxon>Ascomycota</taxon>
        <taxon>Pezizomycotina</taxon>
        <taxon>Dothideomycetes</taxon>
        <taxon>Pleosporomycetidae</taxon>
        <taxon>Pleosporales</taxon>
        <taxon>Pleosporineae</taxon>
        <taxon>Pleosporaceae</taxon>
        <taxon>Bipolaris</taxon>
    </lineage>
</organism>